<feature type="non-terminal residue" evidence="1">
    <location>
        <position position="1"/>
    </location>
</feature>
<dbReference type="EMBL" id="BARS01036855">
    <property type="protein sequence ID" value="GAG19686.1"/>
    <property type="molecule type" value="Genomic_DNA"/>
</dbReference>
<protein>
    <submittedName>
        <fullName evidence="1">Uncharacterized protein</fullName>
    </submittedName>
</protein>
<gene>
    <name evidence="1" type="ORF">S01H1_56588</name>
</gene>
<sequence length="57" mass="6469">DGADITISGLSNSLWNGVYKIRSFGWKKVSDNPLCYDWILDLEDTRYCVECGDGTYD</sequence>
<proteinExistence type="predicted"/>
<evidence type="ECO:0000313" key="1">
    <source>
        <dbReference type="EMBL" id="GAG19686.1"/>
    </source>
</evidence>
<comment type="caution">
    <text evidence="1">The sequence shown here is derived from an EMBL/GenBank/DDBJ whole genome shotgun (WGS) entry which is preliminary data.</text>
</comment>
<accession>X0X3W2</accession>
<name>X0X3W2_9ZZZZ</name>
<reference evidence="1" key="1">
    <citation type="journal article" date="2014" name="Front. Microbiol.">
        <title>High frequency of phylogenetically diverse reductive dehalogenase-homologous genes in deep subseafloor sedimentary metagenomes.</title>
        <authorList>
            <person name="Kawai M."/>
            <person name="Futagami T."/>
            <person name="Toyoda A."/>
            <person name="Takaki Y."/>
            <person name="Nishi S."/>
            <person name="Hori S."/>
            <person name="Arai W."/>
            <person name="Tsubouchi T."/>
            <person name="Morono Y."/>
            <person name="Uchiyama I."/>
            <person name="Ito T."/>
            <person name="Fujiyama A."/>
            <person name="Inagaki F."/>
            <person name="Takami H."/>
        </authorList>
    </citation>
    <scope>NUCLEOTIDE SEQUENCE</scope>
    <source>
        <strain evidence="1">Expedition CK06-06</strain>
    </source>
</reference>
<organism evidence="1">
    <name type="scientific">marine sediment metagenome</name>
    <dbReference type="NCBI Taxonomy" id="412755"/>
    <lineage>
        <taxon>unclassified sequences</taxon>
        <taxon>metagenomes</taxon>
        <taxon>ecological metagenomes</taxon>
    </lineage>
</organism>
<dbReference type="AlphaFoldDB" id="X0X3W2"/>